<evidence type="ECO:0000259" key="2">
    <source>
        <dbReference type="PROSITE" id="PS51043"/>
    </source>
</evidence>
<dbReference type="Pfam" id="PF02862">
    <property type="entry name" value="DDHD"/>
    <property type="match status" value="1"/>
</dbReference>
<dbReference type="InParanoid" id="A0A168NXQ8"/>
<dbReference type="STRING" id="4829.A0A168NXQ8"/>
<feature type="region of interest" description="Disordered" evidence="1">
    <location>
        <begin position="118"/>
        <end position="137"/>
    </location>
</feature>
<gene>
    <name evidence="3" type="primary">ABSGL_07145.1 scaffold 8717</name>
</gene>
<dbReference type="AlphaFoldDB" id="A0A168NXQ8"/>
<reference evidence="3" key="1">
    <citation type="submission" date="2016-04" db="EMBL/GenBank/DDBJ databases">
        <authorList>
            <person name="Evans L.H."/>
            <person name="Alamgir A."/>
            <person name="Owens N."/>
            <person name="Weber N.D."/>
            <person name="Virtaneva K."/>
            <person name="Barbian K."/>
            <person name="Babar A."/>
            <person name="Rosenke K."/>
        </authorList>
    </citation>
    <scope>NUCLEOTIDE SEQUENCE [LARGE SCALE GENOMIC DNA]</scope>
    <source>
        <strain evidence="3">CBS 101.48</strain>
    </source>
</reference>
<dbReference type="PROSITE" id="PS51043">
    <property type="entry name" value="DDHD"/>
    <property type="match status" value="1"/>
</dbReference>
<evidence type="ECO:0000313" key="4">
    <source>
        <dbReference type="Proteomes" id="UP000078561"/>
    </source>
</evidence>
<organism evidence="3">
    <name type="scientific">Absidia glauca</name>
    <name type="common">Pin mould</name>
    <dbReference type="NCBI Taxonomy" id="4829"/>
    <lineage>
        <taxon>Eukaryota</taxon>
        <taxon>Fungi</taxon>
        <taxon>Fungi incertae sedis</taxon>
        <taxon>Mucoromycota</taxon>
        <taxon>Mucoromycotina</taxon>
        <taxon>Mucoromycetes</taxon>
        <taxon>Mucorales</taxon>
        <taxon>Cunninghamellaceae</taxon>
        <taxon>Absidia</taxon>
    </lineage>
</organism>
<dbReference type="InterPro" id="IPR004177">
    <property type="entry name" value="DDHD_dom"/>
</dbReference>
<accession>A0A168NXQ8</accession>
<feature type="domain" description="DDHD" evidence="2">
    <location>
        <begin position="82"/>
        <end position="260"/>
    </location>
</feature>
<dbReference type="OrthoDB" id="431378at2759"/>
<sequence length="263" mass="28979">MTSTNTHRVPKLPPVAVNNTHAINTPPIGAATFHNTHTSDYCDLQEAPSHITTADLHEDHLPLNVDDNDTDTTLESTDRATLLSSVGALFNYISPRASFDRDSAIGSDVDDDDDEEEIYPKNNNGFTSTPNKSAKTEKKTLASTMCMNVPPPGIAAAIVTDPMNDPSMLSRRRQSQIYNVSPPQCLKQASPNVSPSSSLKEDAELLLHSLPGRRRLDYALQSGPILHGMVSNPYLLSLQAHFSYWNNKDMLWRMVDQLDNATH</sequence>
<dbReference type="Proteomes" id="UP000078561">
    <property type="component" value="Unassembled WGS sequence"/>
</dbReference>
<dbReference type="EMBL" id="LT553527">
    <property type="protein sequence ID" value="SAM01404.1"/>
    <property type="molecule type" value="Genomic_DNA"/>
</dbReference>
<name>A0A168NXQ8_ABSGL</name>
<evidence type="ECO:0000313" key="3">
    <source>
        <dbReference type="EMBL" id="SAM01404.1"/>
    </source>
</evidence>
<protein>
    <recommendedName>
        <fullName evidence="2">DDHD domain-containing protein</fullName>
    </recommendedName>
</protein>
<dbReference type="GO" id="GO:0046872">
    <property type="term" value="F:metal ion binding"/>
    <property type="evidence" value="ECO:0007669"/>
    <property type="project" value="InterPro"/>
</dbReference>
<evidence type="ECO:0000256" key="1">
    <source>
        <dbReference type="SAM" id="MobiDB-lite"/>
    </source>
</evidence>
<keyword evidence="4" id="KW-1185">Reference proteome</keyword>
<proteinExistence type="predicted"/>
<feature type="compositionally biased region" description="Polar residues" evidence="1">
    <location>
        <begin position="121"/>
        <end position="133"/>
    </location>
</feature>